<keyword evidence="3" id="KW-1185">Reference proteome</keyword>
<reference evidence="2" key="1">
    <citation type="submission" date="2015-06" db="UniProtKB">
        <authorList>
            <consortium name="EnsemblPlants"/>
        </authorList>
    </citation>
    <scope>IDENTIFICATION</scope>
</reference>
<feature type="compositionally biased region" description="Low complexity" evidence="1">
    <location>
        <begin position="65"/>
        <end position="88"/>
    </location>
</feature>
<dbReference type="STRING" id="4538.I1QAI7"/>
<sequence>MAWAAPGSMGEVRMPRRNQLRLSSGTVLEEEKVGLPPRSAAADSRRKKKRVTLHMDTPIVANSPTSSGRHGASAAHATAPTTTAMPRLTRLRRRATALPRRICTDVSESYSSMVTSVATPPPPPPPERRRRWQLPLLHLPGPSSSSCSTGTWTPLERLQLWRRTTQQVAHQFPTIDEHLNA</sequence>
<evidence type="ECO:0000313" key="2">
    <source>
        <dbReference type="EnsemblPlants" id="ORGLA07G0112900.1"/>
    </source>
</evidence>
<proteinExistence type="predicted"/>
<evidence type="ECO:0000256" key="1">
    <source>
        <dbReference type="SAM" id="MobiDB-lite"/>
    </source>
</evidence>
<dbReference type="AlphaFoldDB" id="I1QAI7"/>
<dbReference type="Gramene" id="ORGLA07G0112900.1">
    <property type="protein sequence ID" value="ORGLA07G0112900.1"/>
    <property type="gene ID" value="ORGLA07G0112900"/>
</dbReference>
<dbReference type="HOGENOM" id="CLU_1491276_0_0_1"/>
<feature type="region of interest" description="Disordered" evidence="1">
    <location>
        <begin position="109"/>
        <end position="130"/>
    </location>
</feature>
<reference evidence="2 3" key="2">
    <citation type="submission" date="2018-04" db="EMBL/GenBank/DDBJ databases">
        <title>OglaRS2 (Oryza glaberrima Reference Sequence Version 2).</title>
        <authorList>
            <person name="Zhang J."/>
            <person name="Kudrna D."/>
            <person name="Lee S."/>
            <person name="Talag J."/>
            <person name="Rajasekar S."/>
            <person name="Wing R.A."/>
        </authorList>
    </citation>
    <scope>NUCLEOTIDE SEQUENCE [LARGE SCALE GENOMIC DNA]</scope>
    <source>
        <strain evidence="2 3">cv. IRGC 96717</strain>
    </source>
</reference>
<organism evidence="2 3">
    <name type="scientific">Oryza glaberrima</name>
    <name type="common">African rice</name>
    <dbReference type="NCBI Taxonomy" id="4538"/>
    <lineage>
        <taxon>Eukaryota</taxon>
        <taxon>Viridiplantae</taxon>
        <taxon>Streptophyta</taxon>
        <taxon>Embryophyta</taxon>
        <taxon>Tracheophyta</taxon>
        <taxon>Spermatophyta</taxon>
        <taxon>Magnoliopsida</taxon>
        <taxon>Liliopsida</taxon>
        <taxon>Poales</taxon>
        <taxon>Poaceae</taxon>
        <taxon>BOP clade</taxon>
        <taxon>Oryzoideae</taxon>
        <taxon>Oryzeae</taxon>
        <taxon>Oryzinae</taxon>
        <taxon>Oryza</taxon>
    </lineage>
</organism>
<feature type="compositionally biased region" description="Polar residues" evidence="1">
    <location>
        <begin position="109"/>
        <end position="118"/>
    </location>
</feature>
<name>I1QAI7_ORYGL</name>
<protein>
    <submittedName>
        <fullName evidence="2">Uncharacterized protein</fullName>
    </submittedName>
</protein>
<feature type="region of interest" description="Disordered" evidence="1">
    <location>
        <begin position="23"/>
        <end position="89"/>
    </location>
</feature>
<dbReference type="Proteomes" id="UP000007306">
    <property type="component" value="Chromosome 7"/>
</dbReference>
<evidence type="ECO:0000313" key="3">
    <source>
        <dbReference type="Proteomes" id="UP000007306"/>
    </source>
</evidence>
<accession>I1QAI7</accession>
<dbReference type="EnsemblPlants" id="ORGLA07G0112900.1">
    <property type="protein sequence ID" value="ORGLA07G0112900.1"/>
    <property type="gene ID" value="ORGLA07G0112900"/>
</dbReference>